<reference evidence="1 2" key="1">
    <citation type="submission" date="2020-11" db="EMBL/GenBank/DDBJ databases">
        <title>Sequencing the genomes of 1000 actinobacteria strains.</title>
        <authorList>
            <person name="Klenk H.-P."/>
        </authorList>
    </citation>
    <scope>NUCLEOTIDE SEQUENCE [LARGE SCALE GENOMIC DNA]</scope>
    <source>
        <strain evidence="1 2">DSM 101692</strain>
    </source>
</reference>
<protein>
    <recommendedName>
        <fullName evidence="3">NIPSNAP domain-containing protein</fullName>
    </recommendedName>
</protein>
<accession>A0ABS0JHK6</accession>
<dbReference type="RefSeq" id="WP_196927336.1">
    <property type="nucleotide sequence ID" value="NZ_JADOTX010000001.1"/>
</dbReference>
<organism evidence="1 2">
    <name type="scientific">Micromonospora ureilytica</name>
    <dbReference type="NCBI Taxonomy" id="709868"/>
    <lineage>
        <taxon>Bacteria</taxon>
        <taxon>Bacillati</taxon>
        <taxon>Actinomycetota</taxon>
        <taxon>Actinomycetes</taxon>
        <taxon>Micromonosporales</taxon>
        <taxon>Micromonosporaceae</taxon>
        <taxon>Micromonospora</taxon>
    </lineage>
</organism>
<keyword evidence="2" id="KW-1185">Reference proteome</keyword>
<evidence type="ECO:0000313" key="1">
    <source>
        <dbReference type="EMBL" id="MBG6066550.1"/>
    </source>
</evidence>
<sequence length="98" mass="11033">METILIRYRVRPEHLAEHLRLLGAVHEELARTKPAGLRYLTVRLDGGRSFVEVAQGPDLPGPLPAMESFQRYRAGLDDRCDELSMVECTVTGSYGFVM</sequence>
<proteinExistence type="predicted"/>
<gene>
    <name evidence="1" type="ORF">IW248_002837</name>
</gene>
<evidence type="ECO:0000313" key="2">
    <source>
        <dbReference type="Proteomes" id="UP000614915"/>
    </source>
</evidence>
<dbReference type="Proteomes" id="UP000614915">
    <property type="component" value="Unassembled WGS sequence"/>
</dbReference>
<dbReference type="EMBL" id="JADOTX010000001">
    <property type="protein sequence ID" value="MBG6066550.1"/>
    <property type="molecule type" value="Genomic_DNA"/>
</dbReference>
<name>A0ABS0JHK6_9ACTN</name>
<evidence type="ECO:0008006" key="3">
    <source>
        <dbReference type="Google" id="ProtNLM"/>
    </source>
</evidence>
<comment type="caution">
    <text evidence="1">The sequence shown here is derived from an EMBL/GenBank/DDBJ whole genome shotgun (WGS) entry which is preliminary data.</text>
</comment>